<keyword evidence="2" id="KW-0238">DNA-binding</keyword>
<dbReference type="PANTHER" id="PTHR46796:SF15">
    <property type="entry name" value="BLL1074 PROTEIN"/>
    <property type="match status" value="1"/>
</dbReference>
<dbReference type="SUPFAM" id="SSF46689">
    <property type="entry name" value="Homeodomain-like"/>
    <property type="match status" value="1"/>
</dbReference>
<dbReference type="Gene3D" id="1.10.10.60">
    <property type="entry name" value="Homeodomain-like"/>
    <property type="match status" value="1"/>
</dbReference>
<dbReference type="PANTHER" id="PTHR46796">
    <property type="entry name" value="HTH-TYPE TRANSCRIPTIONAL ACTIVATOR RHAS-RELATED"/>
    <property type="match status" value="1"/>
</dbReference>
<gene>
    <name evidence="5" type="ORF">LZC95_28945</name>
</gene>
<evidence type="ECO:0000313" key="6">
    <source>
        <dbReference type="Proteomes" id="UP001379533"/>
    </source>
</evidence>
<dbReference type="SMART" id="SM00342">
    <property type="entry name" value="HTH_ARAC"/>
    <property type="match status" value="1"/>
</dbReference>
<keyword evidence="3" id="KW-0804">Transcription</keyword>
<evidence type="ECO:0000256" key="1">
    <source>
        <dbReference type="ARBA" id="ARBA00023015"/>
    </source>
</evidence>
<evidence type="ECO:0000259" key="4">
    <source>
        <dbReference type="PROSITE" id="PS01124"/>
    </source>
</evidence>
<reference evidence="5 6" key="1">
    <citation type="submission" date="2021-12" db="EMBL/GenBank/DDBJ databases">
        <title>Discovery of the Pendulisporaceae a myxobacterial family with distinct sporulation behavior and unique specialized metabolism.</title>
        <authorList>
            <person name="Garcia R."/>
            <person name="Popoff A."/>
            <person name="Bader C.D."/>
            <person name="Loehr J."/>
            <person name="Walesch S."/>
            <person name="Walt C."/>
            <person name="Boldt J."/>
            <person name="Bunk B."/>
            <person name="Haeckl F.J.F.P.J."/>
            <person name="Gunesch A.P."/>
            <person name="Birkelbach J."/>
            <person name="Nuebel U."/>
            <person name="Pietschmann T."/>
            <person name="Bach T."/>
            <person name="Mueller R."/>
        </authorList>
    </citation>
    <scope>NUCLEOTIDE SEQUENCE [LARGE SCALE GENOMIC DNA]</scope>
    <source>
        <strain evidence="5 6">MSr12523</strain>
    </source>
</reference>
<dbReference type="EMBL" id="CP089982">
    <property type="protein sequence ID" value="WXA90476.1"/>
    <property type="molecule type" value="Genomic_DNA"/>
</dbReference>
<dbReference type="InterPro" id="IPR046532">
    <property type="entry name" value="DUF6597"/>
</dbReference>
<evidence type="ECO:0000256" key="3">
    <source>
        <dbReference type="ARBA" id="ARBA00023163"/>
    </source>
</evidence>
<keyword evidence="6" id="KW-1185">Reference proteome</keyword>
<accession>A0ABZ2JVR9</accession>
<dbReference type="PROSITE" id="PS01124">
    <property type="entry name" value="HTH_ARAC_FAMILY_2"/>
    <property type="match status" value="1"/>
</dbReference>
<dbReference type="RefSeq" id="WP_394841090.1">
    <property type="nucleotide sequence ID" value="NZ_CP089982.1"/>
</dbReference>
<evidence type="ECO:0000256" key="2">
    <source>
        <dbReference type="ARBA" id="ARBA00023125"/>
    </source>
</evidence>
<keyword evidence="1" id="KW-0805">Transcription regulation</keyword>
<organism evidence="5 6">
    <name type="scientific">Pendulispora brunnea</name>
    <dbReference type="NCBI Taxonomy" id="2905690"/>
    <lineage>
        <taxon>Bacteria</taxon>
        <taxon>Pseudomonadati</taxon>
        <taxon>Myxococcota</taxon>
        <taxon>Myxococcia</taxon>
        <taxon>Myxococcales</taxon>
        <taxon>Sorangiineae</taxon>
        <taxon>Pendulisporaceae</taxon>
        <taxon>Pendulispora</taxon>
    </lineage>
</organism>
<dbReference type="InterPro" id="IPR009057">
    <property type="entry name" value="Homeodomain-like_sf"/>
</dbReference>
<dbReference type="InterPro" id="IPR050204">
    <property type="entry name" value="AraC_XylS_family_regulators"/>
</dbReference>
<name>A0ABZ2JVR9_9BACT</name>
<dbReference type="Pfam" id="PF12833">
    <property type="entry name" value="HTH_18"/>
    <property type="match status" value="1"/>
</dbReference>
<sequence>MRASAQIHRPMGPLADFVECIWLWQTDTACGRKERVLPSGTLDIVVHLGDEPLRVYHRTEPERVSSYPGIMIAGAHSGYFVIDPPPRGAVLGVHFKPGGAFPFLGVQAGDLEDAHANLEAVWGHRARRLRERLLETTTDAERVRCTEAFLLEGAVRALERHPDVADALAAIEGAKISSVAELRARTGISAKRLIALFHDQVGIGPKALWRIRRFQAALRQIECAQASRGAEIAGRLGYFDQAHMLRDFRDFTGMSPRAYLLAGSDRPNHVPHPG</sequence>
<dbReference type="InterPro" id="IPR018060">
    <property type="entry name" value="HTH_AraC"/>
</dbReference>
<proteinExistence type="predicted"/>
<dbReference type="Pfam" id="PF20240">
    <property type="entry name" value="DUF6597"/>
    <property type="match status" value="1"/>
</dbReference>
<dbReference type="Proteomes" id="UP001379533">
    <property type="component" value="Chromosome"/>
</dbReference>
<evidence type="ECO:0000313" key="5">
    <source>
        <dbReference type="EMBL" id="WXA90476.1"/>
    </source>
</evidence>
<protein>
    <submittedName>
        <fullName evidence="5">Helix-turn-helix domain-containing protein</fullName>
    </submittedName>
</protein>
<feature type="domain" description="HTH araC/xylS-type" evidence="4">
    <location>
        <begin position="178"/>
        <end position="262"/>
    </location>
</feature>